<feature type="compositionally biased region" description="Basic and acidic residues" evidence="1">
    <location>
        <begin position="1"/>
        <end position="12"/>
    </location>
</feature>
<evidence type="ECO:0000313" key="2">
    <source>
        <dbReference type="EMBL" id="THC87131.1"/>
    </source>
</evidence>
<dbReference type="Proteomes" id="UP000308092">
    <property type="component" value="Unassembled WGS sequence"/>
</dbReference>
<name>A0A4S3J348_9EURO</name>
<proteinExistence type="predicted"/>
<accession>A0A4S3J348</accession>
<evidence type="ECO:0000313" key="3">
    <source>
        <dbReference type="Proteomes" id="UP000308092"/>
    </source>
</evidence>
<sequence>MPRKISTVERVVKARNRRQAKTGPEKELQKRHDADRKAKFDCLKKLKETGIWKSAPESLKQQLEDNALAQLWQERFDAKRSKEWYEKQLQLQEAQKEAVIATKEHEAARKILAEISSKPATITTPKVIIFGNRLRKDTYVN</sequence>
<comment type="caution">
    <text evidence="2">The sequence shown here is derived from an EMBL/GenBank/DDBJ whole genome shotgun (WGS) entry which is preliminary data.</text>
</comment>
<dbReference type="EMBL" id="SOSA01001453">
    <property type="protein sequence ID" value="THC87131.1"/>
    <property type="molecule type" value="Genomic_DNA"/>
</dbReference>
<protein>
    <submittedName>
        <fullName evidence="2">Uncharacterized protein</fullName>
    </submittedName>
</protein>
<reference evidence="2 3" key="1">
    <citation type="submission" date="2019-03" db="EMBL/GenBank/DDBJ databases">
        <title>The genome sequence of a newly discovered highly antifungal drug resistant Aspergillus species, Aspergillus tanneri NIH 1004.</title>
        <authorList>
            <person name="Mounaud S."/>
            <person name="Singh I."/>
            <person name="Joardar V."/>
            <person name="Pakala S."/>
            <person name="Pakala S."/>
            <person name="Venepally P."/>
            <person name="Hoover J."/>
            <person name="Nierman W."/>
            <person name="Chung J."/>
            <person name="Losada L."/>
        </authorList>
    </citation>
    <scope>NUCLEOTIDE SEQUENCE [LARGE SCALE GENOMIC DNA]</scope>
    <source>
        <strain evidence="2 3">NIH1004</strain>
    </source>
</reference>
<dbReference type="AlphaFoldDB" id="A0A4S3J348"/>
<feature type="region of interest" description="Disordered" evidence="1">
    <location>
        <begin position="1"/>
        <end position="34"/>
    </location>
</feature>
<feature type="compositionally biased region" description="Basic and acidic residues" evidence="1">
    <location>
        <begin position="23"/>
        <end position="34"/>
    </location>
</feature>
<keyword evidence="3" id="KW-1185">Reference proteome</keyword>
<gene>
    <name evidence="2" type="ORF">EYZ11_013423</name>
</gene>
<dbReference type="VEuPathDB" id="FungiDB:EYZ11_013423"/>
<evidence type="ECO:0000256" key="1">
    <source>
        <dbReference type="SAM" id="MobiDB-lite"/>
    </source>
</evidence>
<organism evidence="2 3">
    <name type="scientific">Aspergillus tanneri</name>
    <dbReference type="NCBI Taxonomy" id="1220188"/>
    <lineage>
        <taxon>Eukaryota</taxon>
        <taxon>Fungi</taxon>
        <taxon>Dikarya</taxon>
        <taxon>Ascomycota</taxon>
        <taxon>Pezizomycotina</taxon>
        <taxon>Eurotiomycetes</taxon>
        <taxon>Eurotiomycetidae</taxon>
        <taxon>Eurotiales</taxon>
        <taxon>Aspergillaceae</taxon>
        <taxon>Aspergillus</taxon>
        <taxon>Aspergillus subgen. Circumdati</taxon>
    </lineage>
</organism>